<dbReference type="PANTHER" id="PTHR35866">
    <property type="entry name" value="PUTATIVE-RELATED"/>
    <property type="match status" value="1"/>
</dbReference>
<reference evidence="1 2" key="1">
    <citation type="submission" date="2015-10" db="EMBL/GenBank/DDBJ databases">
        <title>Candidatus Desulfofervidus auxilii, a hydrogenotrophic sulfate-reducing bacterium involved in the thermophilic anaerobic oxidation of methane.</title>
        <authorList>
            <person name="Krukenberg V."/>
            <person name="Richter M."/>
            <person name="Wegener G."/>
        </authorList>
    </citation>
    <scope>NUCLEOTIDE SEQUENCE [LARGE SCALE GENOMIC DNA]</scope>
    <source>
        <strain evidence="1 2">HS1</strain>
    </source>
</reference>
<evidence type="ECO:0000313" key="2">
    <source>
        <dbReference type="Proteomes" id="UP000070560"/>
    </source>
</evidence>
<gene>
    <name evidence="1" type="ORF">HS1_001298</name>
</gene>
<proteinExistence type="predicted"/>
<sequence>MERAFSCKQCGDCCKGRGGIWTTKKEIETISCYLNITPEVFIKRYCEAKNGHYYIKEKEIEGQAVCIFLKKNGDCAIHPCKPLPCRLWPFWKAILKSEIDWRIAMNVCPGINPKVSFAQFVKEGEIYRQRILGNQVDERKHL</sequence>
<dbReference type="EMBL" id="CP013015">
    <property type="protein sequence ID" value="AMM41102.1"/>
    <property type="molecule type" value="Genomic_DNA"/>
</dbReference>
<dbReference type="RefSeq" id="WP_066062593.1">
    <property type="nucleotide sequence ID" value="NZ_CP013015.1"/>
</dbReference>
<keyword evidence="2" id="KW-1185">Reference proteome</keyword>
<evidence type="ECO:0000313" key="1">
    <source>
        <dbReference type="EMBL" id="AMM41102.1"/>
    </source>
</evidence>
<dbReference type="Proteomes" id="UP000070560">
    <property type="component" value="Chromosome"/>
</dbReference>
<protein>
    <submittedName>
        <fullName evidence="1">Protein belonging to Uncharacterized protein family UPF0153</fullName>
    </submittedName>
</protein>
<accession>A0A7U4QKN0</accession>
<name>A0A7U4QKN0_DESA2</name>
<organism evidence="1 2">
    <name type="scientific">Desulfofervidus auxilii</name>
    <dbReference type="NCBI Taxonomy" id="1621989"/>
    <lineage>
        <taxon>Bacteria</taxon>
        <taxon>Pseudomonadati</taxon>
        <taxon>Thermodesulfobacteriota</taxon>
        <taxon>Candidatus Desulfofervidia</taxon>
        <taxon>Candidatus Desulfofervidales</taxon>
        <taxon>Candidatus Desulfofervidaceae</taxon>
        <taxon>Candidatus Desulfofervidus</taxon>
    </lineage>
</organism>
<dbReference type="AlphaFoldDB" id="A0A7U4QKN0"/>
<dbReference type="Pfam" id="PF03692">
    <property type="entry name" value="CxxCxxCC"/>
    <property type="match status" value="1"/>
</dbReference>
<dbReference type="PANTHER" id="PTHR35866:SF1">
    <property type="entry name" value="YKGJ FAMILY CYSTEINE CLUSTER PROTEIN"/>
    <property type="match status" value="1"/>
</dbReference>
<dbReference type="KEGG" id="daw:HS1_001298"/>
<dbReference type="OrthoDB" id="9810361at2"/>
<dbReference type="InterPro" id="IPR005358">
    <property type="entry name" value="Puta_zinc/iron-chelating_dom"/>
</dbReference>